<dbReference type="PRINTS" id="PR00313">
    <property type="entry name" value="CABNDNGRPT"/>
</dbReference>
<name>A0ABS0ZCV2_9GAMM</name>
<dbReference type="Gene3D" id="2.150.10.10">
    <property type="entry name" value="Serralysin-like metalloprotease, C-terminal"/>
    <property type="match status" value="3"/>
</dbReference>
<evidence type="ECO:0000256" key="2">
    <source>
        <dbReference type="ARBA" id="ARBA00022525"/>
    </source>
</evidence>
<protein>
    <recommendedName>
        <fullName evidence="7">Calcium-binding protein</fullName>
    </recommendedName>
</protein>
<dbReference type="InterPro" id="IPR001343">
    <property type="entry name" value="Hemolysn_Ca-bd"/>
</dbReference>
<dbReference type="SUPFAM" id="SSF51120">
    <property type="entry name" value="beta-Roll"/>
    <property type="match status" value="3"/>
</dbReference>
<feature type="region of interest" description="Disordered" evidence="4">
    <location>
        <begin position="180"/>
        <end position="200"/>
    </location>
</feature>
<dbReference type="EMBL" id="JAEMUH010000011">
    <property type="protein sequence ID" value="MBJ7551505.1"/>
    <property type="molecule type" value="Genomic_DNA"/>
</dbReference>
<dbReference type="RefSeq" id="WP_199463112.1">
    <property type="nucleotide sequence ID" value="NZ_JAEMUH010000011.1"/>
</dbReference>
<evidence type="ECO:0000256" key="4">
    <source>
        <dbReference type="SAM" id="MobiDB-lite"/>
    </source>
</evidence>
<evidence type="ECO:0000313" key="5">
    <source>
        <dbReference type="EMBL" id="MBJ7551505.1"/>
    </source>
</evidence>
<reference evidence="5 6" key="1">
    <citation type="submission" date="2020-12" db="EMBL/GenBank/DDBJ databases">
        <title>Comparative genome analysis of fungal antagonists Marinomonas ostreistagni 398 and M. spartinae 468.</title>
        <authorList>
            <person name="Fields J.L."/>
            <person name="Mavrodi O.V."/>
            <person name="Biber P.D."/>
            <person name="Indest K.J."/>
            <person name="Mavrodi D.V."/>
        </authorList>
    </citation>
    <scope>NUCLEOTIDE SEQUENCE [LARGE SCALE GENOMIC DNA]</scope>
    <source>
        <strain evidence="5 6">USM7</strain>
    </source>
</reference>
<accession>A0ABS0ZCV2</accession>
<dbReference type="InterPro" id="IPR050557">
    <property type="entry name" value="RTX_toxin/Mannuronan_C5-epim"/>
</dbReference>
<dbReference type="PROSITE" id="PS00330">
    <property type="entry name" value="HEMOLYSIN_CALCIUM"/>
    <property type="match status" value="3"/>
</dbReference>
<dbReference type="Pfam" id="PF00353">
    <property type="entry name" value="HemolysinCabind"/>
    <property type="match status" value="4"/>
</dbReference>
<dbReference type="Proteomes" id="UP000598488">
    <property type="component" value="Unassembled WGS sequence"/>
</dbReference>
<comment type="subcellular location">
    <subcellularLocation>
        <location evidence="1">Secreted</location>
    </subcellularLocation>
</comment>
<dbReference type="PANTHER" id="PTHR38340:SF1">
    <property type="entry name" value="S-LAYER PROTEIN"/>
    <property type="match status" value="1"/>
</dbReference>
<sequence>MTQSDTHLFKLTTLLFNAALGETYYRQSSQALANSDIATLAASWGQSDLASTYLGNTNEEQARNLTLNLGLNPDSDDTDSADSIAYQYFLSHLEDGMEVGTLALTAIEYLEQDDILDAFQSTRSYLANRAEAAYQYSTQLGLGNTDISTLQSVLEGVDADEGSISEALAQASQATLTDIESTTTPLTDTSASESITGSDDSSNIIEAGLGDDTIIGGSQSDILSGGLGADKIYGGKGQDSINGGGGSDYLEAGFYLEQDDAGNTSVDAFYEILNGGNGNDTVYGGLGSDSISGGDGMDYLYGEEYELTSSQREGIDADVYNLIMNDTIDGGAGSDFIQAGEGNDLIYGGTGSDTINASTGNDVAYGGAGHDVMLLGTGDDYAEGGDGNDVITLYTGNDTAFGGAGDDTISGTSNDSIDAGDDNDTISINRSENSADSATIVAGEGKDNLFVYSAILEADNSSLTIDLSETRAAQDTVTMYLMGDISSAITIDGFDLAIDQLDLNEYLKLYGDNSFQLNQGMKIYSDLGEILEDRVQIVTDIQTDWQSVSTAPSDVDEYGKSYFVIQGATAASDSVDDVAALLDDYGNNATYTYTDNLVFLVNVNETDMGVYLFNNSEDSDSTISADELTPVAILTGLSTELITQSNADFIIG</sequence>
<keyword evidence="2" id="KW-0964">Secreted</keyword>
<evidence type="ECO:0000256" key="3">
    <source>
        <dbReference type="ARBA" id="ARBA00022837"/>
    </source>
</evidence>
<evidence type="ECO:0000256" key="1">
    <source>
        <dbReference type="ARBA" id="ARBA00004613"/>
    </source>
</evidence>
<keyword evidence="3" id="KW-0106">Calcium</keyword>
<proteinExistence type="predicted"/>
<comment type="caution">
    <text evidence="5">The sequence shown here is derived from an EMBL/GenBank/DDBJ whole genome shotgun (WGS) entry which is preliminary data.</text>
</comment>
<organism evidence="5 6">
    <name type="scientific">Marinomonas ostreistagni</name>
    <dbReference type="NCBI Taxonomy" id="359209"/>
    <lineage>
        <taxon>Bacteria</taxon>
        <taxon>Pseudomonadati</taxon>
        <taxon>Pseudomonadota</taxon>
        <taxon>Gammaproteobacteria</taxon>
        <taxon>Oceanospirillales</taxon>
        <taxon>Oceanospirillaceae</taxon>
        <taxon>Marinomonas</taxon>
    </lineage>
</organism>
<keyword evidence="6" id="KW-1185">Reference proteome</keyword>
<dbReference type="InterPro" id="IPR011049">
    <property type="entry name" value="Serralysin-like_metalloprot_C"/>
</dbReference>
<dbReference type="InterPro" id="IPR018511">
    <property type="entry name" value="Hemolysin-typ_Ca-bd_CS"/>
</dbReference>
<gene>
    <name evidence="5" type="ORF">JHD44_12495</name>
</gene>
<evidence type="ECO:0008006" key="7">
    <source>
        <dbReference type="Google" id="ProtNLM"/>
    </source>
</evidence>
<evidence type="ECO:0000313" key="6">
    <source>
        <dbReference type="Proteomes" id="UP000598488"/>
    </source>
</evidence>
<dbReference type="PANTHER" id="PTHR38340">
    <property type="entry name" value="S-LAYER PROTEIN"/>
    <property type="match status" value="1"/>
</dbReference>